<reference evidence="3" key="1">
    <citation type="submission" date="2020-07" db="EMBL/GenBank/DDBJ databases">
        <authorList>
            <person name="Partida-Martinez L."/>
            <person name="Huntemann M."/>
            <person name="Clum A."/>
            <person name="Wang J."/>
            <person name="Palaniappan K."/>
            <person name="Ritter S."/>
            <person name="Chen I.-M."/>
            <person name="Stamatis D."/>
            <person name="Reddy T."/>
            <person name="O'Malley R."/>
            <person name="Daum C."/>
            <person name="Shapiro N."/>
            <person name="Ivanova N."/>
            <person name="Kyrpides N."/>
            <person name="Woyke T."/>
        </authorList>
    </citation>
    <scope>NUCLEOTIDE SEQUENCE [LARGE SCALE GENOMIC DNA]</scope>
    <source>
        <strain evidence="3">AT2.8</strain>
    </source>
</reference>
<dbReference type="Proteomes" id="UP000548423">
    <property type="component" value="Unassembled WGS sequence"/>
</dbReference>
<dbReference type="SUPFAM" id="SSF52540">
    <property type="entry name" value="P-loop containing nucleoside triphosphate hydrolases"/>
    <property type="match status" value="1"/>
</dbReference>
<evidence type="ECO:0000259" key="1">
    <source>
        <dbReference type="Pfam" id="PF03205"/>
    </source>
</evidence>
<dbReference type="Pfam" id="PF03205">
    <property type="entry name" value="MobB"/>
    <property type="match status" value="1"/>
</dbReference>
<dbReference type="PANTHER" id="PTHR40072:SF1">
    <property type="entry name" value="MOLYBDOPTERIN-GUANINE DINUCLEOTIDE BIOSYNTHESIS ADAPTER PROTEIN"/>
    <property type="match status" value="1"/>
</dbReference>
<dbReference type="PANTHER" id="PTHR40072">
    <property type="entry name" value="MOLYBDOPTERIN-GUANINE DINUCLEOTIDE BIOSYNTHESIS ADAPTER PROTEIN-RELATED"/>
    <property type="match status" value="1"/>
</dbReference>
<dbReference type="GO" id="GO:0005525">
    <property type="term" value="F:GTP binding"/>
    <property type="evidence" value="ECO:0007669"/>
    <property type="project" value="InterPro"/>
</dbReference>
<dbReference type="AlphaFoldDB" id="A0A852TC53"/>
<dbReference type="InterPro" id="IPR052539">
    <property type="entry name" value="MGD_biosynthesis_adapter"/>
</dbReference>
<reference evidence="3" key="2">
    <citation type="submission" date="2020-08" db="EMBL/GenBank/DDBJ databases">
        <title>The Agave Microbiome: Exploring the role of microbial communities in plant adaptations to desert environments.</title>
        <authorList>
            <person name="Partida-Martinez L.P."/>
        </authorList>
    </citation>
    <scope>NUCLEOTIDE SEQUENCE [LARGE SCALE GENOMIC DNA]</scope>
    <source>
        <strain evidence="3">AT2.8</strain>
    </source>
</reference>
<dbReference type="InterPro" id="IPR004435">
    <property type="entry name" value="MobB_dom"/>
</dbReference>
<evidence type="ECO:0000313" key="3">
    <source>
        <dbReference type="Proteomes" id="UP000548423"/>
    </source>
</evidence>
<sequence>MALVKPIIYQIVGYQNSGKTTIILKMIEILKKEGIKSATIKHHGHGGRPEVLSEKDSAKHIKAGAVASLVEGEGRLCLQADGTVLPLEEQIRFVDYFQPDIILIEGHKMKSYPKLLILRDENDLSLISDVCNIKTVIVWRKDLINSISEKLGVTVFHIMDEMALMKISKDLIKLVHNIDEKN</sequence>
<accession>A0A852TC53</accession>
<dbReference type="InterPro" id="IPR027417">
    <property type="entry name" value="P-loop_NTPase"/>
</dbReference>
<dbReference type="EMBL" id="JACCBX010000004">
    <property type="protein sequence ID" value="NYE05515.1"/>
    <property type="molecule type" value="Genomic_DNA"/>
</dbReference>
<proteinExistence type="predicted"/>
<gene>
    <name evidence="2" type="ORF">F4694_002268</name>
</gene>
<protein>
    <submittedName>
        <fullName evidence="2">Molybdopterin-guanine dinucleotide biosynthesis protein B</fullName>
    </submittedName>
</protein>
<name>A0A852TC53_9BACI</name>
<comment type="caution">
    <text evidence="2">The sequence shown here is derived from an EMBL/GenBank/DDBJ whole genome shotgun (WGS) entry which is preliminary data.</text>
</comment>
<evidence type="ECO:0000313" key="2">
    <source>
        <dbReference type="EMBL" id="NYE05515.1"/>
    </source>
</evidence>
<dbReference type="NCBIfam" id="TIGR00176">
    <property type="entry name" value="mobB"/>
    <property type="match status" value="1"/>
</dbReference>
<dbReference type="GO" id="GO:0006777">
    <property type="term" value="P:Mo-molybdopterin cofactor biosynthetic process"/>
    <property type="evidence" value="ECO:0007669"/>
    <property type="project" value="InterPro"/>
</dbReference>
<dbReference type="Gene3D" id="3.40.50.300">
    <property type="entry name" value="P-loop containing nucleotide triphosphate hydrolases"/>
    <property type="match status" value="1"/>
</dbReference>
<organism evidence="2 3">
    <name type="scientific">Neobacillus niacini</name>
    <dbReference type="NCBI Taxonomy" id="86668"/>
    <lineage>
        <taxon>Bacteria</taxon>
        <taxon>Bacillati</taxon>
        <taxon>Bacillota</taxon>
        <taxon>Bacilli</taxon>
        <taxon>Bacillales</taxon>
        <taxon>Bacillaceae</taxon>
        <taxon>Neobacillus</taxon>
    </lineage>
</organism>
<feature type="domain" description="Molybdopterin-guanine dinucleotide biosynthesis protein B (MobB)" evidence="1">
    <location>
        <begin position="9"/>
        <end position="126"/>
    </location>
</feature>